<dbReference type="Pfam" id="PF02311">
    <property type="entry name" value="AraC_binding"/>
    <property type="match status" value="1"/>
</dbReference>
<evidence type="ECO:0000313" key="7">
    <source>
        <dbReference type="EMBL" id="GAA4723083.1"/>
    </source>
</evidence>
<dbReference type="SUPFAM" id="SSF46689">
    <property type="entry name" value="Homeodomain-like"/>
    <property type="match status" value="2"/>
</dbReference>
<keyword evidence="2" id="KW-0238">DNA-binding</keyword>
<evidence type="ECO:0000259" key="6">
    <source>
        <dbReference type="PROSITE" id="PS01124"/>
    </source>
</evidence>
<dbReference type="InterPro" id="IPR037923">
    <property type="entry name" value="HTH-like"/>
</dbReference>
<reference evidence="8" key="1">
    <citation type="journal article" date="2019" name="Int. J. Syst. Evol. Microbiol.">
        <title>The Global Catalogue of Microorganisms (GCM) 10K type strain sequencing project: providing services to taxonomists for standard genome sequencing and annotation.</title>
        <authorList>
            <consortium name="The Broad Institute Genomics Platform"/>
            <consortium name="The Broad Institute Genome Sequencing Center for Infectious Disease"/>
            <person name="Wu L."/>
            <person name="Ma J."/>
        </authorList>
    </citation>
    <scope>NUCLEOTIDE SEQUENCE [LARGE SCALE GENOMIC DNA]</scope>
    <source>
        <strain evidence="8">JCM 18063</strain>
    </source>
</reference>
<comment type="caution">
    <text evidence="7">The sequence shown here is derived from an EMBL/GenBank/DDBJ whole genome shotgun (WGS) entry which is preliminary data.</text>
</comment>
<evidence type="ECO:0000256" key="4">
    <source>
        <dbReference type="ARBA" id="ARBA00023163"/>
    </source>
</evidence>
<dbReference type="InterPro" id="IPR003313">
    <property type="entry name" value="AraC-bd"/>
</dbReference>
<evidence type="ECO:0000256" key="2">
    <source>
        <dbReference type="ARBA" id="ARBA00023125"/>
    </source>
</evidence>
<name>A0ABP8Y9L3_9MICO</name>
<feature type="domain" description="HTH araC/xylS-type" evidence="6">
    <location>
        <begin position="209"/>
        <end position="307"/>
    </location>
</feature>
<evidence type="ECO:0000256" key="1">
    <source>
        <dbReference type="ARBA" id="ARBA00023015"/>
    </source>
</evidence>
<evidence type="ECO:0000256" key="3">
    <source>
        <dbReference type="ARBA" id="ARBA00023159"/>
    </source>
</evidence>
<dbReference type="PANTHER" id="PTHR46796:SF7">
    <property type="entry name" value="ARAC FAMILY TRANSCRIPTIONAL REGULATOR"/>
    <property type="match status" value="1"/>
</dbReference>
<feature type="region of interest" description="Disordered" evidence="5">
    <location>
        <begin position="1"/>
        <end position="25"/>
    </location>
</feature>
<keyword evidence="4" id="KW-0804">Transcription</keyword>
<dbReference type="PANTHER" id="PTHR46796">
    <property type="entry name" value="HTH-TYPE TRANSCRIPTIONAL ACTIVATOR RHAS-RELATED"/>
    <property type="match status" value="1"/>
</dbReference>
<dbReference type="Pfam" id="PF12833">
    <property type="entry name" value="HTH_18"/>
    <property type="match status" value="1"/>
</dbReference>
<dbReference type="CDD" id="cd06986">
    <property type="entry name" value="cupin_MmsR-like_N"/>
    <property type="match status" value="1"/>
</dbReference>
<keyword evidence="8" id="KW-1185">Reference proteome</keyword>
<dbReference type="Gene3D" id="2.60.120.280">
    <property type="entry name" value="Regulatory protein AraC"/>
    <property type="match status" value="1"/>
</dbReference>
<dbReference type="Gene3D" id="1.10.10.60">
    <property type="entry name" value="Homeodomain-like"/>
    <property type="match status" value="2"/>
</dbReference>
<dbReference type="SUPFAM" id="SSF51215">
    <property type="entry name" value="Regulatory protein AraC"/>
    <property type="match status" value="1"/>
</dbReference>
<proteinExistence type="predicted"/>
<dbReference type="Proteomes" id="UP001500956">
    <property type="component" value="Unassembled WGS sequence"/>
</dbReference>
<dbReference type="PROSITE" id="PS00041">
    <property type="entry name" value="HTH_ARAC_FAMILY_1"/>
    <property type="match status" value="1"/>
</dbReference>
<dbReference type="InterPro" id="IPR050204">
    <property type="entry name" value="AraC_XylS_family_regulators"/>
</dbReference>
<evidence type="ECO:0000313" key="8">
    <source>
        <dbReference type="Proteomes" id="UP001500956"/>
    </source>
</evidence>
<evidence type="ECO:0000256" key="5">
    <source>
        <dbReference type="SAM" id="MobiDB-lite"/>
    </source>
</evidence>
<gene>
    <name evidence="7" type="ORF">GCM10023216_10620</name>
</gene>
<sequence length="309" mass="32524">MLRPRAMGDSLGRMDETTVDGGSALPDGFTGQRMVVVPAPAVRAARRRPVTDRLLVTDAGVFPHAARHGRSRPTGAGEHVLLVCTGGAGWIRPPDGRSAVGPGDVVLLPAGVAHEYGAAADDPWTVWWLHAVGPDADALVTAVRDAAGGSVAHLQDPAPVASLVARTIDALDTATAGGLVQAAGCAWHALAHVAAVGRRRPGPAPDPIERAVEHLRATTPRRTSVTELAALVGLSPSQLGASFRRRVGSSPLRYQTDLRMARARELLDATTTPVAAVGQRCGYDDPLYFSRQFSRVHGLSPTAYRDRPR</sequence>
<dbReference type="PROSITE" id="PS01124">
    <property type="entry name" value="HTH_ARAC_FAMILY_2"/>
    <property type="match status" value="1"/>
</dbReference>
<dbReference type="InterPro" id="IPR018062">
    <property type="entry name" value="HTH_AraC-typ_CS"/>
</dbReference>
<dbReference type="InterPro" id="IPR009057">
    <property type="entry name" value="Homeodomain-like_sf"/>
</dbReference>
<accession>A0ABP8Y9L3</accession>
<keyword evidence="1" id="KW-0805">Transcription regulation</keyword>
<dbReference type="SMART" id="SM00342">
    <property type="entry name" value="HTH_ARAC"/>
    <property type="match status" value="1"/>
</dbReference>
<dbReference type="EMBL" id="BAABID010000006">
    <property type="protein sequence ID" value="GAA4723083.1"/>
    <property type="molecule type" value="Genomic_DNA"/>
</dbReference>
<dbReference type="InterPro" id="IPR018060">
    <property type="entry name" value="HTH_AraC"/>
</dbReference>
<protein>
    <submittedName>
        <fullName evidence="7">AraC family transcriptional regulator</fullName>
    </submittedName>
</protein>
<keyword evidence="3" id="KW-0010">Activator</keyword>
<organism evidence="7 8">
    <name type="scientific">Isoptericola chiayiensis</name>
    <dbReference type="NCBI Taxonomy" id="579446"/>
    <lineage>
        <taxon>Bacteria</taxon>
        <taxon>Bacillati</taxon>
        <taxon>Actinomycetota</taxon>
        <taxon>Actinomycetes</taxon>
        <taxon>Micrococcales</taxon>
        <taxon>Promicromonosporaceae</taxon>
        <taxon>Isoptericola</taxon>
    </lineage>
</organism>